<name>A0ABN0QFS9_9FLAO</name>
<proteinExistence type="predicted"/>
<keyword evidence="1" id="KW-0812">Transmembrane</keyword>
<accession>A0ABN0QFS9</accession>
<keyword evidence="3" id="KW-1185">Reference proteome</keyword>
<sequence>MRYLEIGLFVLSIFSLSCFLINWPGAALVSTLQLTTLSSFYFYLGFALFNNIGFSKIFNKTSYKGISKLKIIGAISTGISLSILVIGILFKMKGWPGAKFTIMFGVFLSFIISVIALIKFINKKSYYYKFILSRTIFFITIGIFLVSIPQMTLIKIKYKNHPKYIKLYENALQNPDSEEAWRKVHEEEEKIINGR</sequence>
<comment type="caution">
    <text evidence="2">The sequence shown here is derived from an EMBL/GenBank/DDBJ whole genome shotgun (WGS) entry which is preliminary data.</text>
</comment>
<feature type="transmembrane region" description="Helical" evidence="1">
    <location>
        <begin position="71"/>
        <end position="90"/>
    </location>
</feature>
<organism evidence="2 3">
    <name type="scientific">Flavobacterium saliperosum S13</name>
    <dbReference type="NCBI Taxonomy" id="1341155"/>
    <lineage>
        <taxon>Bacteria</taxon>
        <taxon>Pseudomonadati</taxon>
        <taxon>Bacteroidota</taxon>
        <taxon>Flavobacteriia</taxon>
        <taxon>Flavobacteriales</taxon>
        <taxon>Flavobacteriaceae</taxon>
        <taxon>Flavobacterium</taxon>
    </lineage>
</organism>
<dbReference type="RefSeq" id="WP_023576868.1">
    <property type="nucleotide sequence ID" value="NZ_AVFO01000031.1"/>
</dbReference>
<feature type="transmembrane region" description="Helical" evidence="1">
    <location>
        <begin position="6"/>
        <end position="28"/>
    </location>
</feature>
<keyword evidence="1" id="KW-0472">Membrane</keyword>
<evidence type="ECO:0000313" key="2">
    <source>
        <dbReference type="EMBL" id="ESU25277.1"/>
    </source>
</evidence>
<evidence type="ECO:0000313" key="3">
    <source>
        <dbReference type="Proteomes" id="UP000018234"/>
    </source>
</evidence>
<gene>
    <name evidence="2" type="ORF">FSS13T_18530</name>
</gene>
<protein>
    <submittedName>
        <fullName evidence="2">Uncharacterized protein</fullName>
    </submittedName>
</protein>
<feature type="transmembrane region" description="Helical" evidence="1">
    <location>
        <begin position="102"/>
        <end position="121"/>
    </location>
</feature>
<keyword evidence="1" id="KW-1133">Transmembrane helix</keyword>
<evidence type="ECO:0000256" key="1">
    <source>
        <dbReference type="SAM" id="Phobius"/>
    </source>
</evidence>
<dbReference type="EMBL" id="AVFO01000031">
    <property type="protein sequence ID" value="ESU25277.1"/>
    <property type="molecule type" value="Genomic_DNA"/>
</dbReference>
<reference evidence="2 3" key="1">
    <citation type="submission" date="2013-08" db="EMBL/GenBank/DDBJ databases">
        <title>Flavobacterium saliperosum type strain genome sequencing.</title>
        <authorList>
            <person name="Lee K."/>
            <person name="Yi H."/>
            <person name="Park S."/>
            <person name="Chun J."/>
        </authorList>
    </citation>
    <scope>NUCLEOTIDE SEQUENCE [LARGE SCALE GENOMIC DNA]</scope>
    <source>
        <strain evidence="2 3">S13</strain>
    </source>
</reference>
<feature type="transmembrane region" description="Helical" evidence="1">
    <location>
        <begin position="127"/>
        <end position="148"/>
    </location>
</feature>
<dbReference type="PROSITE" id="PS51257">
    <property type="entry name" value="PROKAR_LIPOPROTEIN"/>
    <property type="match status" value="1"/>
</dbReference>
<feature type="transmembrane region" description="Helical" evidence="1">
    <location>
        <begin position="40"/>
        <end position="59"/>
    </location>
</feature>
<dbReference type="Proteomes" id="UP000018234">
    <property type="component" value="Unassembled WGS sequence"/>
</dbReference>